<dbReference type="InterPro" id="IPR001763">
    <property type="entry name" value="Rhodanese-like_dom"/>
</dbReference>
<evidence type="ECO:0000256" key="2">
    <source>
        <dbReference type="ARBA" id="ARBA00034221"/>
    </source>
</evidence>
<dbReference type="Proteomes" id="UP001256827">
    <property type="component" value="Chromosome"/>
</dbReference>
<accession>A0ABY9SY33</accession>
<proteinExistence type="predicted"/>
<dbReference type="PANTHER" id="PTHR43084:SF1">
    <property type="entry name" value="PERSULFIDE DIOXYGENASE ETHE1, MITOCHONDRIAL"/>
    <property type="match status" value="1"/>
</dbReference>
<sequence length="480" mass="53175">MLLKYFYDDKLSQASYLVGCQATGEAIVIDPARDVEPYAKAAAANGLKIVGVTETHIHADFLSGAREIASRFGATLYLSEEGGTDWAYPYARDYKHKLLRDKDIFSIGNLTFEVLHTPGHTPEHISLLLTDGGSSQAEPIGIFTGDFVFVGDVGRPDLLEKVARLSGSAEELAGQMFHSLARFKKLPDYLQVWPGHGAGSACGKAIGAVQSTTVGYEKRTNWALRHEDEDEFIQKLLEGQPEPPTYFSTMKRLNKEGPRLVGEIAAPSYAEASVGTVESWVKKGIVVDTRPARLFAQKHVSGVINIPYEKSFVTWAGWLLDYDRPLYLLTERESLPLVLKDLQSIGMDQVASVMDPNVFDPDDDPRLAKYEDITPQEGKEAVQSGQMYVLDVRYKKEREEAYIPGAKHIMLGYLPMKLQELPRDRPILVQCKTGKRSAIGVSILRANGFAQVSNLAGGFDEWTRQGLPIAREGEDETHPN</sequence>
<dbReference type="Pfam" id="PF00753">
    <property type="entry name" value="Lactamase_B"/>
    <property type="match status" value="1"/>
</dbReference>
<dbReference type="Gene3D" id="3.40.250.10">
    <property type="entry name" value="Rhodanese-like domain"/>
    <property type="match status" value="2"/>
</dbReference>
<protein>
    <submittedName>
        <fullName evidence="6">MBL fold metallo-hydrolase</fullName>
    </submittedName>
</protein>
<dbReference type="PROSITE" id="PS50206">
    <property type="entry name" value="RHODANESE_3"/>
    <property type="match status" value="1"/>
</dbReference>
<keyword evidence="7" id="KW-1185">Reference proteome</keyword>
<dbReference type="Gene3D" id="3.60.15.10">
    <property type="entry name" value="Ribonuclease Z/Hydroxyacylglutathione hydrolase-like"/>
    <property type="match status" value="1"/>
</dbReference>
<dbReference type="CDD" id="cd00158">
    <property type="entry name" value="RHOD"/>
    <property type="match status" value="1"/>
</dbReference>
<dbReference type="SMART" id="SM00450">
    <property type="entry name" value="RHOD"/>
    <property type="match status" value="1"/>
</dbReference>
<evidence type="ECO:0000313" key="7">
    <source>
        <dbReference type="Proteomes" id="UP001256827"/>
    </source>
</evidence>
<comment type="catalytic activity">
    <reaction evidence="4">
        <text>3',5'-cyclic UMP + H2O = UMP + H(+)</text>
        <dbReference type="Rhea" id="RHEA:70575"/>
        <dbReference type="ChEBI" id="CHEBI:15377"/>
        <dbReference type="ChEBI" id="CHEBI:15378"/>
        <dbReference type="ChEBI" id="CHEBI:57865"/>
        <dbReference type="ChEBI" id="CHEBI:184387"/>
    </reaction>
    <physiologicalReaction direction="left-to-right" evidence="4">
        <dbReference type="Rhea" id="RHEA:70576"/>
    </physiologicalReaction>
</comment>
<dbReference type="EMBL" id="CP134050">
    <property type="protein sequence ID" value="WNC12743.1"/>
    <property type="molecule type" value="Genomic_DNA"/>
</dbReference>
<dbReference type="CDD" id="cd07724">
    <property type="entry name" value="POD-like_MBL-fold"/>
    <property type="match status" value="1"/>
</dbReference>
<comment type="catalytic activity">
    <reaction evidence="2">
        <text>3',5'-cyclic CMP + H2O = CMP + H(+)</text>
        <dbReference type="Rhea" id="RHEA:72675"/>
        <dbReference type="ChEBI" id="CHEBI:15377"/>
        <dbReference type="ChEBI" id="CHEBI:15378"/>
        <dbReference type="ChEBI" id="CHEBI:58003"/>
        <dbReference type="ChEBI" id="CHEBI:60377"/>
    </reaction>
    <physiologicalReaction direction="left-to-right" evidence="2">
        <dbReference type="Rhea" id="RHEA:72676"/>
    </physiologicalReaction>
</comment>
<dbReference type="InterPro" id="IPR036873">
    <property type="entry name" value="Rhodanese-like_dom_sf"/>
</dbReference>
<dbReference type="InterPro" id="IPR051682">
    <property type="entry name" value="Mito_Persulfide_Diox"/>
</dbReference>
<reference evidence="6 7" key="1">
    <citation type="submission" date="2023-09" db="EMBL/GenBank/DDBJ databases">
        <title>Complete Genome and Methylome dissection of Bacillus brevis NEB573 original source of BbsI restriction endonuclease.</title>
        <authorList>
            <person name="Fomenkov A."/>
            <person name="Roberts R.D."/>
        </authorList>
    </citation>
    <scope>NUCLEOTIDE SEQUENCE [LARGE SCALE GENOMIC DNA]</scope>
    <source>
        <strain evidence="6 7">NEB573</strain>
    </source>
</reference>
<keyword evidence="1" id="KW-0479">Metal-binding</keyword>
<dbReference type="InterPro" id="IPR001279">
    <property type="entry name" value="Metallo-B-lactamas"/>
</dbReference>
<name>A0ABY9SY33_BREBE</name>
<organism evidence="6 7">
    <name type="scientific">Brevibacillus brevis</name>
    <name type="common">Bacillus brevis</name>
    <dbReference type="NCBI Taxonomy" id="1393"/>
    <lineage>
        <taxon>Bacteria</taxon>
        <taxon>Bacillati</taxon>
        <taxon>Bacillota</taxon>
        <taxon>Bacilli</taxon>
        <taxon>Bacillales</taxon>
        <taxon>Paenibacillaceae</taxon>
        <taxon>Brevibacillus</taxon>
    </lineage>
</organism>
<dbReference type="PANTHER" id="PTHR43084">
    <property type="entry name" value="PERSULFIDE DIOXYGENASE ETHE1"/>
    <property type="match status" value="1"/>
</dbReference>
<comment type="function">
    <text evidence="3">Counteracts the endogenous Pycsar antiviral defense system. Phosphodiesterase that enables metal-dependent hydrolysis of host cyclic nucleotide Pycsar defense signals such as cCMP and cUMP.</text>
</comment>
<dbReference type="SUPFAM" id="SSF56281">
    <property type="entry name" value="Metallo-hydrolase/oxidoreductase"/>
    <property type="match status" value="1"/>
</dbReference>
<dbReference type="Pfam" id="PF00581">
    <property type="entry name" value="Rhodanese"/>
    <property type="match status" value="1"/>
</dbReference>
<dbReference type="InterPro" id="IPR044528">
    <property type="entry name" value="POD-like_MBL-fold"/>
</dbReference>
<feature type="domain" description="Rhodanese" evidence="5">
    <location>
        <begin position="383"/>
        <end position="471"/>
    </location>
</feature>
<dbReference type="RefSeq" id="WP_310764263.1">
    <property type="nucleotide sequence ID" value="NZ_CP134050.1"/>
</dbReference>
<evidence type="ECO:0000256" key="3">
    <source>
        <dbReference type="ARBA" id="ARBA00034301"/>
    </source>
</evidence>
<dbReference type="InterPro" id="IPR036866">
    <property type="entry name" value="RibonucZ/Hydroxyglut_hydro"/>
</dbReference>
<dbReference type="SUPFAM" id="SSF52821">
    <property type="entry name" value="Rhodanese/Cell cycle control phosphatase"/>
    <property type="match status" value="2"/>
</dbReference>
<evidence type="ECO:0000313" key="6">
    <source>
        <dbReference type="EMBL" id="WNC12743.1"/>
    </source>
</evidence>
<evidence type="ECO:0000256" key="4">
    <source>
        <dbReference type="ARBA" id="ARBA00048505"/>
    </source>
</evidence>
<gene>
    <name evidence="6" type="ORF">RGB73_18650</name>
</gene>
<evidence type="ECO:0000256" key="1">
    <source>
        <dbReference type="ARBA" id="ARBA00022723"/>
    </source>
</evidence>
<dbReference type="SMART" id="SM00849">
    <property type="entry name" value="Lactamase_B"/>
    <property type="match status" value="1"/>
</dbReference>
<evidence type="ECO:0000259" key="5">
    <source>
        <dbReference type="PROSITE" id="PS50206"/>
    </source>
</evidence>